<dbReference type="RefSeq" id="WP_210029533.1">
    <property type="nucleotide sequence ID" value="NZ_JAGINU010000001.1"/>
</dbReference>
<dbReference type="CDD" id="cd15831">
    <property type="entry name" value="BTAD"/>
    <property type="match status" value="1"/>
</dbReference>
<dbReference type="SUPFAM" id="SSF48452">
    <property type="entry name" value="TPR-like"/>
    <property type="match status" value="1"/>
</dbReference>
<dbReference type="PANTHER" id="PTHR47691">
    <property type="entry name" value="REGULATOR-RELATED"/>
    <property type="match status" value="1"/>
</dbReference>
<dbReference type="InterPro" id="IPR005158">
    <property type="entry name" value="BTAD"/>
</dbReference>
<evidence type="ECO:0000313" key="6">
    <source>
        <dbReference type="Proteomes" id="UP001519295"/>
    </source>
</evidence>
<dbReference type="Proteomes" id="UP001519295">
    <property type="component" value="Unassembled WGS sequence"/>
</dbReference>
<evidence type="ECO:0000256" key="3">
    <source>
        <dbReference type="PROSITE-ProRule" id="PRU01091"/>
    </source>
</evidence>
<dbReference type="SMART" id="SM01043">
    <property type="entry name" value="BTAD"/>
    <property type="match status" value="1"/>
</dbReference>
<evidence type="ECO:0000256" key="1">
    <source>
        <dbReference type="ARBA" id="ARBA00005820"/>
    </source>
</evidence>
<dbReference type="SUPFAM" id="SSF52540">
    <property type="entry name" value="P-loop containing nucleoside triphosphate hydrolases"/>
    <property type="match status" value="1"/>
</dbReference>
<dbReference type="Gene3D" id="1.25.40.10">
    <property type="entry name" value="Tetratricopeptide repeat domain"/>
    <property type="match status" value="2"/>
</dbReference>
<dbReference type="PROSITE" id="PS51755">
    <property type="entry name" value="OMPR_PHOB"/>
    <property type="match status" value="1"/>
</dbReference>
<dbReference type="InterPro" id="IPR016032">
    <property type="entry name" value="Sig_transdc_resp-reg_C-effctor"/>
</dbReference>
<dbReference type="SMART" id="SM00862">
    <property type="entry name" value="Trans_reg_C"/>
    <property type="match status" value="1"/>
</dbReference>
<keyword evidence="2 3" id="KW-0238">DNA-binding</keyword>
<evidence type="ECO:0000259" key="4">
    <source>
        <dbReference type="PROSITE" id="PS51755"/>
    </source>
</evidence>
<organism evidence="5 6">
    <name type="scientific">Pseudonocardia parietis</name>
    <dbReference type="NCBI Taxonomy" id="570936"/>
    <lineage>
        <taxon>Bacteria</taxon>
        <taxon>Bacillati</taxon>
        <taxon>Actinomycetota</taxon>
        <taxon>Actinomycetes</taxon>
        <taxon>Pseudonocardiales</taxon>
        <taxon>Pseudonocardiaceae</taxon>
        <taxon>Pseudonocardia</taxon>
    </lineage>
</organism>
<evidence type="ECO:0000313" key="5">
    <source>
        <dbReference type="EMBL" id="MBP2368428.1"/>
    </source>
</evidence>
<feature type="DNA-binding region" description="OmpR/PhoB-type" evidence="3">
    <location>
        <begin position="1"/>
        <end position="92"/>
    </location>
</feature>
<proteinExistence type="inferred from homology"/>
<comment type="similarity">
    <text evidence="1">Belongs to the AfsR/DnrI/RedD regulatory family.</text>
</comment>
<gene>
    <name evidence="5" type="ORF">JOF36_004124</name>
</gene>
<dbReference type="PANTHER" id="PTHR47691:SF3">
    <property type="entry name" value="HTH-TYPE TRANSCRIPTIONAL REGULATOR RV0890C-RELATED"/>
    <property type="match status" value="1"/>
</dbReference>
<dbReference type="Pfam" id="PF25872">
    <property type="entry name" value="HTH_77"/>
    <property type="match status" value="1"/>
</dbReference>
<comment type="caution">
    <text evidence="5">The sequence shown here is derived from an EMBL/GenBank/DDBJ whole genome shotgun (WGS) entry which is preliminary data.</text>
</comment>
<evidence type="ECO:0000256" key="2">
    <source>
        <dbReference type="ARBA" id="ARBA00023125"/>
    </source>
</evidence>
<sequence length="974" mass="103725">MGTPTFGVLGAVEVRRAGVPVRLPSGRRRAILAALLVRANRPVPADALVEAGWGDAPPPGPRPALHTALSRLRAVLGDGVLRAEPGGYVLGTDALDAARFEALRSGATGAPAARAAGMLDEALGLWRGPAYAEFADRDFAGAEAVRLDELRLATVEDRAHLSVELGEVDEAVAALEALVAEHPLRERARGLLMTALYQAGRPADALARYRDHRTHLADELGLDPAPALRDLEIRILGHRLPSPAPRTVLRTAAPPAWSVAGTAFVGRDDETTMLVDAVERHDLVTITGPGGVGKTRLLAETLPALSERLGLPAVVVELAPAAAGRVDTTVAAALGVTASPDTRREAALEYLGIADTLLVLDNCEHVLDECRTLAVAVRRRCPGVRVVATSRHRLGAAHEQVIPLEPLRVPASDVPADRAELTPAVRLFTDRMRRVRPSFALTRDTLPAVTEICRRLDGLPLALELAATRTATLGLEPVRERLGAVLDVLGEDGRDRHRNLRTVVEWSYGLLAPGQRRLLRLLSVFDGDFDLDAAEQVGGGDGAEPVAVELARLVEASLVSVQDVTGPTRYRLLEIVRAFARERLREAGEDHAARLRHLRWVLVLAETAADAATGPDAGSAFARLDRTRANLTAALRWAHRSGHPELAGRITGSLALCLHWCPDAELYGLIRDVAADPAVRRTRIAAVALGAGAFAAVEQGEPDVGEDLADQALQHASEPVDRYLAMLAHGVATLYSGRTDRSRTWCEVILALEGLPAAYRAETHATLALLAGYRGDLPAAREHAARSRAGAEALGADNTRAFAAYAAGETLLLTDTAAAAPVLRDAVALADRSGATQVAAVARIALLSALTRLDEHDEALTLVAPLLHDELRTGSWPQVWTTMRILAELLTALDRVETAALLLAAARTAPAAPTIKGDDVERYRALDVHIAQRLGPRVVDRITTLARTLPRTRAVDHALVAVRELSAPDPDSGG</sequence>
<keyword evidence="6" id="KW-1185">Reference proteome</keyword>
<dbReference type="InterPro" id="IPR036388">
    <property type="entry name" value="WH-like_DNA-bd_sf"/>
</dbReference>
<accession>A0ABS4VWX3</accession>
<protein>
    <submittedName>
        <fullName evidence="5">ATPase/DNA-binding SARP family transcriptional activator</fullName>
    </submittedName>
</protein>
<feature type="domain" description="OmpR/PhoB-type" evidence="4">
    <location>
        <begin position="1"/>
        <end position="92"/>
    </location>
</feature>
<dbReference type="InterPro" id="IPR058852">
    <property type="entry name" value="HTH_77"/>
</dbReference>
<dbReference type="InterPro" id="IPR011990">
    <property type="entry name" value="TPR-like_helical_dom_sf"/>
</dbReference>
<dbReference type="EMBL" id="JAGINU010000001">
    <property type="protein sequence ID" value="MBP2368428.1"/>
    <property type="molecule type" value="Genomic_DNA"/>
</dbReference>
<dbReference type="InterPro" id="IPR001867">
    <property type="entry name" value="OmpR/PhoB-type_DNA-bd"/>
</dbReference>
<dbReference type="InterPro" id="IPR027417">
    <property type="entry name" value="P-loop_NTPase"/>
</dbReference>
<reference evidence="5 6" key="1">
    <citation type="submission" date="2021-03" db="EMBL/GenBank/DDBJ databases">
        <title>Sequencing the genomes of 1000 actinobacteria strains.</title>
        <authorList>
            <person name="Klenk H.-P."/>
        </authorList>
    </citation>
    <scope>NUCLEOTIDE SEQUENCE [LARGE SCALE GENOMIC DNA]</scope>
    <source>
        <strain evidence="5 6">DSM 45256</strain>
    </source>
</reference>
<dbReference type="SUPFAM" id="SSF46894">
    <property type="entry name" value="C-terminal effector domain of the bipartite response regulators"/>
    <property type="match status" value="1"/>
</dbReference>
<dbReference type="Pfam" id="PF03704">
    <property type="entry name" value="BTAD"/>
    <property type="match status" value="1"/>
</dbReference>
<name>A0ABS4VWX3_9PSEU</name>
<dbReference type="Gene3D" id="3.40.50.300">
    <property type="entry name" value="P-loop containing nucleotide triphosphate hydrolases"/>
    <property type="match status" value="1"/>
</dbReference>
<dbReference type="Gene3D" id="1.10.10.10">
    <property type="entry name" value="Winged helix-like DNA-binding domain superfamily/Winged helix DNA-binding domain"/>
    <property type="match status" value="1"/>
</dbReference>